<dbReference type="AlphaFoldDB" id="A0A0E9Q8N3"/>
<reference evidence="1" key="2">
    <citation type="journal article" date="2015" name="Fish Shellfish Immunol.">
        <title>Early steps in the European eel (Anguilla anguilla)-Vibrio vulnificus interaction in the gills: Role of the RtxA13 toxin.</title>
        <authorList>
            <person name="Callol A."/>
            <person name="Pajuelo D."/>
            <person name="Ebbesson L."/>
            <person name="Teles M."/>
            <person name="MacKenzie S."/>
            <person name="Amaro C."/>
        </authorList>
    </citation>
    <scope>NUCLEOTIDE SEQUENCE</scope>
</reference>
<proteinExistence type="predicted"/>
<protein>
    <submittedName>
        <fullName evidence="1">Uncharacterized protein</fullName>
    </submittedName>
</protein>
<accession>A0A0E9Q8N3</accession>
<evidence type="ECO:0000313" key="1">
    <source>
        <dbReference type="EMBL" id="JAH13114.1"/>
    </source>
</evidence>
<dbReference type="EMBL" id="GBXM01095463">
    <property type="protein sequence ID" value="JAH13114.1"/>
    <property type="molecule type" value="Transcribed_RNA"/>
</dbReference>
<name>A0A0E9Q8N3_ANGAN</name>
<sequence length="42" mass="4444">MNTGPVPESSSVSPFHTQSQNLHLNGITGSWVTSVFVTTLQG</sequence>
<organism evidence="1">
    <name type="scientific">Anguilla anguilla</name>
    <name type="common">European freshwater eel</name>
    <name type="synonym">Muraena anguilla</name>
    <dbReference type="NCBI Taxonomy" id="7936"/>
    <lineage>
        <taxon>Eukaryota</taxon>
        <taxon>Metazoa</taxon>
        <taxon>Chordata</taxon>
        <taxon>Craniata</taxon>
        <taxon>Vertebrata</taxon>
        <taxon>Euteleostomi</taxon>
        <taxon>Actinopterygii</taxon>
        <taxon>Neopterygii</taxon>
        <taxon>Teleostei</taxon>
        <taxon>Anguilliformes</taxon>
        <taxon>Anguillidae</taxon>
        <taxon>Anguilla</taxon>
    </lineage>
</organism>
<reference evidence="1" key="1">
    <citation type="submission" date="2014-11" db="EMBL/GenBank/DDBJ databases">
        <authorList>
            <person name="Amaro Gonzalez C."/>
        </authorList>
    </citation>
    <scope>NUCLEOTIDE SEQUENCE</scope>
</reference>